<gene>
    <name evidence="1" type="ORF">CIPAW_06G000700</name>
</gene>
<organism evidence="1 2">
    <name type="scientific">Carya illinoinensis</name>
    <name type="common">Pecan</name>
    <dbReference type="NCBI Taxonomy" id="32201"/>
    <lineage>
        <taxon>Eukaryota</taxon>
        <taxon>Viridiplantae</taxon>
        <taxon>Streptophyta</taxon>
        <taxon>Embryophyta</taxon>
        <taxon>Tracheophyta</taxon>
        <taxon>Spermatophyta</taxon>
        <taxon>Magnoliopsida</taxon>
        <taxon>eudicotyledons</taxon>
        <taxon>Gunneridae</taxon>
        <taxon>Pentapetalae</taxon>
        <taxon>rosids</taxon>
        <taxon>fabids</taxon>
        <taxon>Fagales</taxon>
        <taxon>Juglandaceae</taxon>
        <taxon>Carya</taxon>
    </lineage>
</organism>
<protein>
    <submittedName>
        <fullName evidence="1">Uncharacterized protein</fullName>
    </submittedName>
</protein>
<keyword evidence="2" id="KW-1185">Reference proteome</keyword>
<comment type="caution">
    <text evidence="1">The sequence shown here is derived from an EMBL/GenBank/DDBJ whole genome shotgun (WGS) entry which is preliminary data.</text>
</comment>
<reference evidence="1" key="1">
    <citation type="submission" date="2020-12" db="EMBL/GenBank/DDBJ databases">
        <title>WGS assembly of Carya illinoinensis cv. Pawnee.</title>
        <authorList>
            <person name="Platts A."/>
            <person name="Shu S."/>
            <person name="Wright S."/>
            <person name="Barry K."/>
            <person name="Edger P."/>
            <person name="Pires J.C."/>
            <person name="Schmutz J."/>
        </authorList>
    </citation>
    <scope>NUCLEOTIDE SEQUENCE</scope>
    <source>
        <tissue evidence="1">Leaf</tissue>
    </source>
</reference>
<evidence type="ECO:0000313" key="2">
    <source>
        <dbReference type="Proteomes" id="UP000811609"/>
    </source>
</evidence>
<dbReference type="EMBL" id="CM031814">
    <property type="protein sequence ID" value="KAG6649833.1"/>
    <property type="molecule type" value="Genomic_DNA"/>
</dbReference>
<proteinExistence type="predicted"/>
<dbReference type="Proteomes" id="UP000811609">
    <property type="component" value="Chromosome 6"/>
</dbReference>
<sequence>MSEYTPKEKGKGLCICMIPADFTLSTPGANPLSVLPTRCKAGAHVEPFSSGVSGVTAVQGNKIPWSHNIRARSSVISDSDRIGLCMPNASGVISWPSLRLALWTAVQSFIKRASLSR</sequence>
<accession>A0A8T1Q5Y5</accession>
<dbReference type="AlphaFoldDB" id="A0A8T1Q5Y5"/>
<evidence type="ECO:0000313" key="1">
    <source>
        <dbReference type="EMBL" id="KAG6649833.1"/>
    </source>
</evidence>
<name>A0A8T1Q5Y5_CARIL</name>